<name>A0A9P8T247_9ASCO</name>
<gene>
    <name evidence="2" type="ORF">OGATHE_004385</name>
</gene>
<protein>
    <submittedName>
        <fullName evidence="2">Uncharacterized protein</fullName>
    </submittedName>
</protein>
<reference evidence="2" key="1">
    <citation type="journal article" date="2021" name="Open Biol.">
        <title>Shared evolutionary footprints suggest mitochondrial oxidative damage underlies multiple complex I losses in fungi.</title>
        <authorList>
            <person name="Schikora-Tamarit M.A."/>
            <person name="Marcet-Houben M."/>
            <person name="Nosek J."/>
            <person name="Gabaldon T."/>
        </authorList>
    </citation>
    <scope>NUCLEOTIDE SEQUENCE</scope>
    <source>
        <strain evidence="2">NCAIM Y.01608</strain>
    </source>
</reference>
<dbReference type="AlphaFoldDB" id="A0A9P8T247"/>
<feature type="region of interest" description="Disordered" evidence="1">
    <location>
        <begin position="83"/>
        <end position="125"/>
    </location>
</feature>
<accession>A0A9P8T247</accession>
<dbReference type="Proteomes" id="UP000788993">
    <property type="component" value="Unassembled WGS sequence"/>
</dbReference>
<comment type="caution">
    <text evidence="2">The sequence shown here is derived from an EMBL/GenBank/DDBJ whole genome shotgun (WGS) entry which is preliminary data.</text>
</comment>
<keyword evidence="3" id="KW-1185">Reference proteome</keyword>
<proteinExistence type="predicted"/>
<organism evidence="2 3">
    <name type="scientific">Ogataea polymorpha</name>
    <dbReference type="NCBI Taxonomy" id="460523"/>
    <lineage>
        <taxon>Eukaryota</taxon>
        <taxon>Fungi</taxon>
        <taxon>Dikarya</taxon>
        <taxon>Ascomycota</taxon>
        <taxon>Saccharomycotina</taxon>
        <taxon>Pichiomycetes</taxon>
        <taxon>Pichiales</taxon>
        <taxon>Pichiaceae</taxon>
        <taxon>Ogataea</taxon>
    </lineage>
</organism>
<evidence type="ECO:0000313" key="3">
    <source>
        <dbReference type="Proteomes" id="UP000788993"/>
    </source>
</evidence>
<feature type="compositionally biased region" description="Gly residues" evidence="1">
    <location>
        <begin position="83"/>
        <end position="107"/>
    </location>
</feature>
<feature type="compositionally biased region" description="Gly residues" evidence="1">
    <location>
        <begin position="115"/>
        <end position="125"/>
    </location>
</feature>
<dbReference type="EMBL" id="JAEUBD010001266">
    <property type="protein sequence ID" value="KAH3662809.1"/>
    <property type="molecule type" value="Genomic_DNA"/>
</dbReference>
<reference evidence="2" key="2">
    <citation type="submission" date="2021-01" db="EMBL/GenBank/DDBJ databases">
        <authorList>
            <person name="Schikora-Tamarit M.A."/>
        </authorList>
    </citation>
    <scope>NUCLEOTIDE SEQUENCE</scope>
    <source>
        <strain evidence="2">NCAIM Y.01608</strain>
    </source>
</reference>
<evidence type="ECO:0000256" key="1">
    <source>
        <dbReference type="SAM" id="MobiDB-lite"/>
    </source>
</evidence>
<evidence type="ECO:0000313" key="2">
    <source>
        <dbReference type="EMBL" id="KAH3662809.1"/>
    </source>
</evidence>
<sequence>MRLASLAAKITSISSKIPFSRSCLAISSEPMLAQNEPTGSSIFSQCSCLSFFLGRGSMSNGPGARNGELSGVATGFCPAEGSGGGGGGMPMPVAGRGGGGGGVGGGTPCEPAETGSGGGGGGGGGGMADSTGAGISFLGGSSLLSSFTTGFSTGSVFSFSSRAGDLPTVLSSSPKNGLIELVSICFTELPTITGGAELTNDAFGTSFLPLEYWSSNFCKRASLSTCSLLRLNWNRRLLHKVSNSLSSLFSFSARSFLTARCFGSRVRRSAESTSSNSLIFNSCMVFSSR</sequence>